<dbReference type="OrthoDB" id="1081532at2"/>
<organism evidence="1 2">
    <name type="scientific">Prevotella melaninogenica</name>
    <dbReference type="NCBI Taxonomy" id="28132"/>
    <lineage>
        <taxon>Bacteria</taxon>
        <taxon>Pseudomonadati</taxon>
        <taxon>Bacteroidota</taxon>
        <taxon>Bacteroidia</taxon>
        <taxon>Bacteroidales</taxon>
        <taxon>Prevotellaceae</taxon>
        <taxon>Prevotella</taxon>
    </lineage>
</organism>
<dbReference type="RefSeq" id="WP_120174793.1">
    <property type="nucleotide sequence ID" value="NZ_AP018050.1"/>
</dbReference>
<dbReference type="AlphaFoldDB" id="A0A250KIZ6"/>
<gene>
    <name evidence="1" type="ORF">PMEL_200146</name>
</gene>
<protein>
    <submittedName>
        <fullName evidence="1">Uncharacterized protein</fullName>
    </submittedName>
</protein>
<evidence type="ECO:0000313" key="1">
    <source>
        <dbReference type="EMBL" id="BBA29631.1"/>
    </source>
</evidence>
<accession>A0A250KIZ6</accession>
<dbReference type="Proteomes" id="UP000267517">
    <property type="component" value="Chromosome II"/>
</dbReference>
<proteinExistence type="predicted"/>
<sequence>MKKTYWQEVHEQCAEKDNMRLKTNKYRCEQTIITKLNGVPACTIRTKSDYQFEWAENLKRPAMNAYCKLLEQFVSVYPPSYQKPLDMIIDLEKLKFESVFDIDMATGKMVGIVNHNEIVEKWQEYKKNMLDNYSFLRSADTKENVNAFIDSMEKVIVDEKLLMAEFYGKMIFLLLFDGYLVGKPNYAATTDIEFPSQLFQGVKFPMTLTPRIQKESVESVIYELKSSVSDSVKLSERIKKEYDERFKPSIQYSFSSYNAQFNSHVLLNEKERYVQEAECYIIEEIVNNLNLTIHCKIRQIV</sequence>
<evidence type="ECO:0000313" key="2">
    <source>
        <dbReference type="Proteomes" id="UP000267517"/>
    </source>
</evidence>
<dbReference type="EMBL" id="AP018050">
    <property type="protein sequence ID" value="BBA29631.1"/>
    <property type="molecule type" value="Genomic_DNA"/>
</dbReference>
<name>A0A250KIZ6_9BACT</name>
<reference evidence="1 2" key="1">
    <citation type="submission" date="2017-05" db="EMBL/GenBank/DDBJ databases">
        <title>whole genome sequence of Prevotella melaninogenica GAI 07411.</title>
        <authorList>
            <person name="Kondo Y."/>
            <person name="Hoshino T."/>
        </authorList>
    </citation>
    <scope>NUCLEOTIDE SEQUENCE [LARGE SCALE GENOMIC DNA]</scope>
    <source>
        <strain evidence="1 2">GAI 07411</strain>
    </source>
</reference>